<comment type="caution">
    <text evidence="8">The sequence shown here is derived from an EMBL/GenBank/DDBJ whole genome shotgun (WGS) entry which is preliminary data.</text>
</comment>
<keyword evidence="2" id="KW-0472">Membrane</keyword>
<dbReference type="SMART" id="SM00382">
    <property type="entry name" value="AAA"/>
    <property type="match status" value="1"/>
</dbReference>
<keyword evidence="3" id="KW-0547">Nucleotide-binding</keyword>
<evidence type="ECO:0000313" key="9">
    <source>
        <dbReference type="Proteomes" id="UP000192721"/>
    </source>
</evidence>
<evidence type="ECO:0000256" key="6">
    <source>
        <dbReference type="ARBA" id="ARBA00037066"/>
    </source>
</evidence>
<dbReference type="EMBL" id="MUKV01000009">
    <property type="protein sequence ID" value="OQS41040.1"/>
    <property type="molecule type" value="Genomic_DNA"/>
</dbReference>
<dbReference type="GO" id="GO:0016887">
    <property type="term" value="F:ATP hydrolysis activity"/>
    <property type="evidence" value="ECO:0007669"/>
    <property type="project" value="InterPro"/>
</dbReference>
<proteinExistence type="predicted"/>
<keyword evidence="4" id="KW-0067">ATP-binding</keyword>
<dbReference type="AlphaFoldDB" id="A0A1W0D200"/>
<evidence type="ECO:0000256" key="2">
    <source>
        <dbReference type="ARBA" id="ARBA00022475"/>
    </source>
</evidence>
<dbReference type="PROSITE" id="PS50893">
    <property type="entry name" value="ABC_TRANSPORTER_2"/>
    <property type="match status" value="1"/>
</dbReference>
<evidence type="ECO:0000256" key="4">
    <source>
        <dbReference type="ARBA" id="ARBA00022840"/>
    </source>
</evidence>
<evidence type="ECO:0000256" key="5">
    <source>
        <dbReference type="ARBA" id="ARBA00022967"/>
    </source>
</evidence>
<keyword evidence="5" id="KW-1278">Translocase</keyword>
<dbReference type="Pfam" id="PF00005">
    <property type="entry name" value="ABC_tran"/>
    <property type="match status" value="1"/>
</dbReference>
<keyword evidence="2" id="KW-1003">Cell membrane</keyword>
<comment type="function">
    <text evidence="6">Part of the ABC transporter complex HmuTUV involved in hemin import. Responsible for energy coupling to the transport system.</text>
</comment>
<sequence length="259" mass="27675">MLEARAVSLSRQGRLLVESVSLRLAPGELNIVLGPNGAGKSSLLGMLAGLYAPSAGEVWMAGRPLRGQSAAELARQRAVVEQNPLTPAGWSTLELIQSGAYLLGDAADACRRAMELSCTEELAQRQARTLSGGEQQRAHLARALCQLLASADAERYLLLDEPTAALDFAMADALLAQVARICRELNIGALAVVHDLNLALRHADNVLLLNEGRAAGFGPTAQIMRRETLEAVYGVRLAELSSQEHALRAFVPLPHPHPD</sequence>
<gene>
    <name evidence="8" type="ORF">B0T45_09435</name>
</gene>
<dbReference type="CDD" id="cd03214">
    <property type="entry name" value="ABC_Iron-Siderophores_B12_Hemin"/>
    <property type="match status" value="1"/>
</dbReference>
<dbReference type="GO" id="GO:0005524">
    <property type="term" value="F:ATP binding"/>
    <property type="evidence" value="ECO:0007669"/>
    <property type="project" value="UniProtKB-KW"/>
</dbReference>
<organism evidence="8 9">
    <name type="scientific">Chromobacterium haemolyticum</name>
    <dbReference type="NCBI Taxonomy" id="394935"/>
    <lineage>
        <taxon>Bacteria</taxon>
        <taxon>Pseudomonadati</taxon>
        <taxon>Pseudomonadota</taxon>
        <taxon>Betaproteobacteria</taxon>
        <taxon>Neisseriales</taxon>
        <taxon>Chromobacteriaceae</taxon>
        <taxon>Chromobacterium</taxon>
    </lineage>
</organism>
<evidence type="ECO:0000259" key="7">
    <source>
        <dbReference type="PROSITE" id="PS50893"/>
    </source>
</evidence>
<feature type="domain" description="ABC transporter" evidence="7">
    <location>
        <begin position="2"/>
        <end position="236"/>
    </location>
</feature>
<dbReference type="SUPFAM" id="SSF52540">
    <property type="entry name" value="P-loop containing nucleoside triphosphate hydrolases"/>
    <property type="match status" value="1"/>
</dbReference>
<dbReference type="Proteomes" id="UP000192721">
    <property type="component" value="Unassembled WGS sequence"/>
</dbReference>
<dbReference type="PANTHER" id="PTHR42794:SF1">
    <property type="entry name" value="HEMIN IMPORT ATP-BINDING PROTEIN HMUV"/>
    <property type="match status" value="1"/>
</dbReference>
<evidence type="ECO:0000313" key="8">
    <source>
        <dbReference type="EMBL" id="OQS41040.1"/>
    </source>
</evidence>
<dbReference type="PANTHER" id="PTHR42794">
    <property type="entry name" value="HEMIN IMPORT ATP-BINDING PROTEIN HMUV"/>
    <property type="match status" value="1"/>
</dbReference>
<accession>A0A1W0D200</accession>
<keyword evidence="1" id="KW-0813">Transport</keyword>
<reference evidence="8 9" key="1">
    <citation type="submission" date="2017-02" db="EMBL/GenBank/DDBJ databases">
        <title>Chromobacterium haemolyticum H5244.</title>
        <authorList>
            <person name="Gulvik C.A."/>
        </authorList>
    </citation>
    <scope>NUCLEOTIDE SEQUENCE [LARGE SCALE GENOMIC DNA]</scope>
    <source>
        <strain evidence="8 9">H5244</strain>
    </source>
</reference>
<dbReference type="RefSeq" id="WP_081555312.1">
    <property type="nucleotide sequence ID" value="NZ_MUKV01000009.1"/>
</dbReference>
<evidence type="ECO:0000256" key="3">
    <source>
        <dbReference type="ARBA" id="ARBA00022741"/>
    </source>
</evidence>
<dbReference type="InterPro" id="IPR003439">
    <property type="entry name" value="ABC_transporter-like_ATP-bd"/>
</dbReference>
<dbReference type="Gene3D" id="3.40.50.300">
    <property type="entry name" value="P-loop containing nucleotide triphosphate hydrolases"/>
    <property type="match status" value="1"/>
</dbReference>
<dbReference type="InterPro" id="IPR027417">
    <property type="entry name" value="P-loop_NTPase"/>
</dbReference>
<evidence type="ECO:0000256" key="1">
    <source>
        <dbReference type="ARBA" id="ARBA00022448"/>
    </source>
</evidence>
<protein>
    <recommendedName>
        <fullName evidence="7">ABC transporter domain-containing protein</fullName>
    </recommendedName>
</protein>
<name>A0A1W0D200_9NEIS</name>
<dbReference type="InterPro" id="IPR003593">
    <property type="entry name" value="AAA+_ATPase"/>
</dbReference>